<protein>
    <recommendedName>
        <fullName evidence="5">Probable membrane transporter protein</fullName>
    </recommendedName>
</protein>
<evidence type="ECO:0000313" key="6">
    <source>
        <dbReference type="EMBL" id="PPK93359.1"/>
    </source>
</evidence>
<comment type="similarity">
    <text evidence="5">Belongs to the 4-toluene sulfonate uptake permease (TSUP) (TC 2.A.102) family.</text>
</comment>
<dbReference type="Proteomes" id="UP000239002">
    <property type="component" value="Unassembled WGS sequence"/>
</dbReference>
<dbReference type="GO" id="GO:0005886">
    <property type="term" value="C:plasma membrane"/>
    <property type="evidence" value="ECO:0007669"/>
    <property type="project" value="UniProtKB-SubCell"/>
</dbReference>
<dbReference type="PANTHER" id="PTHR43701">
    <property type="entry name" value="MEMBRANE TRANSPORTER PROTEIN MJ0441-RELATED"/>
    <property type="match status" value="1"/>
</dbReference>
<keyword evidence="2 5" id="KW-0812">Transmembrane</keyword>
<evidence type="ECO:0000256" key="5">
    <source>
        <dbReference type="RuleBase" id="RU363041"/>
    </source>
</evidence>
<organism evidence="6 7">
    <name type="scientific">Nonlabens xylanidelens</name>
    <dbReference type="NCBI Taxonomy" id="191564"/>
    <lineage>
        <taxon>Bacteria</taxon>
        <taxon>Pseudomonadati</taxon>
        <taxon>Bacteroidota</taxon>
        <taxon>Flavobacteriia</taxon>
        <taxon>Flavobacteriales</taxon>
        <taxon>Flavobacteriaceae</taxon>
        <taxon>Nonlabens</taxon>
    </lineage>
</organism>
<feature type="transmembrane region" description="Helical" evidence="5">
    <location>
        <begin position="6"/>
        <end position="39"/>
    </location>
</feature>
<name>A0A2S6IGM2_9FLAO</name>
<keyword evidence="3 5" id="KW-1133">Transmembrane helix</keyword>
<dbReference type="PANTHER" id="PTHR43701:SF2">
    <property type="entry name" value="MEMBRANE TRANSPORTER PROTEIN YJNA-RELATED"/>
    <property type="match status" value="1"/>
</dbReference>
<dbReference type="EMBL" id="PTJE01000007">
    <property type="protein sequence ID" value="PPK93359.1"/>
    <property type="molecule type" value="Genomic_DNA"/>
</dbReference>
<proteinExistence type="inferred from homology"/>
<accession>A0A2S6IGM2</accession>
<dbReference type="Pfam" id="PF01925">
    <property type="entry name" value="TauE"/>
    <property type="match status" value="1"/>
</dbReference>
<evidence type="ECO:0000256" key="1">
    <source>
        <dbReference type="ARBA" id="ARBA00004141"/>
    </source>
</evidence>
<dbReference type="InterPro" id="IPR002781">
    <property type="entry name" value="TM_pro_TauE-like"/>
</dbReference>
<comment type="subcellular location">
    <subcellularLocation>
        <location evidence="5">Cell membrane</location>
        <topology evidence="5">Multi-pass membrane protein</topology>
    </subcellularLocation>
    <subcellularLocation>
        <location evidence="1">Membrane</location>
        <topology evidence="1">Multi-pass membrane protein</topology>
    </subcellularLocation>
</comment>
<reference evidence="6 7" key="1">
    <citation type="submission" date="2018-02" db="EMBL/GenBank/DDBJ databases">
        <title>Genomic Encyclopedia of Archaeal and Bacterial Type Strains, Phase II (KMG-II): from individual species to whole genera.</title>
        <authorList>
            <person name="Goeker M."/>
        </authorList>
    </citation>
    <scope>NUCLEOTIDE SEQUENCE [LARGE SCALE GENOMIC DNA]</scope>
    <source>
        <strain evidence="6 7">DSM 16809</strain>
    </source>
</reference>
<keyword evidence="5" id="KW-1003">Cell membrane</keyword>
<feature type="transmembrane region" description="Helical" evidence="5">
    <location>
        <begin position="111"/>
        <end position="129"/>
    </location>
</feature>
<dbReference type="AlphaFoldDB" id="A0A2S6IGM2"/>
<dbReference type="RefSeq" id="WP_245890736.1">
    <property type="nucleotide sequence ID" value="NZ_MQVW01000002.1"/>
</dbReference>
<keyword evidence="7" id="KW-1185">Reference proteome</keyword>
<evidence type="ECO:0000313" key="7">
    <source>
        <dbReference type="Proteomes" id="UP000239002"/>
    </source>
</evidence>
<evidence type="ECO:0000256" key="2">
    <source>
        <dbReference type="ARBA" id="ARBA00022692"/>
    </source>
</evidence>
<evidence type="ECO:0000256" key="3">
    <source>
        <dbReference type="ARBA" id="ARBA00022989"/>
    </source>
</evidence>
<gene>
    <name evidence="6" type="ORF">LY01_02647</name>
</gene>
<keyword evidence="4 5" id="KW-0472">Membrane</keyword>
<comment type="caution">
    <text evidence="6">The sequence shown here is derived from an EMBL/GenBank/DDBJ whole genome shotgun (WGS) entry which is preliminary data.</text>
</comment>
<feature type="transmembrane region" description="Helical" evidence="5">
    <location>
        <begin position="79"/>
        <end position="99"/>
    </location>
</feature>
<evidence type="ECO:0000256" key="4">
    <source>
        <dbReference type="ARBA" id="ARBA00023136"/>
    </source>
</evidence>
<dbReference type="InterPro" id="IPR051598">
    <property type="entry name" value="TSUP/Inactive_protease-like"/>
</dbReference>
<sequence>MTLEIILLLLLLGLLAGFLSGSVGVGGGVIMVPLAIWFLGYSQHQAQGMSLAVLAVPVTLLAAYTYHKNGLQVNEGLDWRYVPFIAVTFVIGGYFGSKLALNIDQQLLKKIFGVILIIVAIKMIFFSSAKGVS</sequence>
<feature type="transmembrane region" description="Helical" evidence="5">
    <location>
        <begin position="51"/>
        <end position="67"/>
    </location>
</feature>